<gene>
    <name evidence="2" type="ORF">TbgDal_VII7800</name>
</gene>
<reference evidence="3" key="1">
    <citation type="journal article" date="2010" name="PLoS Negl. Trop. Dis.">
        <title>The genome sequence of Trypanosoma brucei gambiense, causative agent of chronic human african trypanosomiasis.</title>
        <authorList>
            <person name="Jackson A.P."/>
            <person name="Sanders M."/>
            <person name="Berry A."/>
            <person name="McQuillan J."/>
            <person name="Aslett M.A."/>
            <person name="Quail M.A."/>
            <person name="Chukualim B."/>
            <person name="Capewell P."/>
            <person name="MacLeod A."/>
            <person name="Melville S.E."/>
            <person name="Gibson W."/>
            <person name="Barry J.D."/>
            <person name="Berriman M."/>
            <person name="Hertz-Fowler C."/>
        </authorList>
    </citation>
    <scope>NUCLEOTIDE SEQUENCE [LARGE SCALE GENOMIC DNA]</scope>
    <source>
        <strain evidence="3">MHOM/CI/86/DAL972</strain>
    </source>
</reference>
<dbReference type="KEGG" id="tbg:TbgDal_VII7800"/>
<feature type="compositionally biased region" description="Polar residues" evidence="1">
    <location>
        <begin position="377"/>
        <end position="388"/>
    </location>
</feature>
<dbReference type="Proteomes" id="UP000002316">
    <property type="component" value="Chromosome 7"/>
</dbReference>
<evidence type="ECO:0000256" key="1">
    <source>
        <dbReference type="SAM" id="MobiDB-lite"/>
    </source>
</evidence>
<protein>
    <submittedName>
        <fullName evidence="2">T. brucei spp.-specific protein</fullName>
    </submittedName>
</protein>
<accession>C9ZU19</accession>
<dbReference type="GeneID" id="23863087"/>
<feature type="region of interest" description="Disordered" evidence="1">
    <location>
        <begin position="462"/>
        <end position="488"/>
    </location>
</feature>
<name>C9ZU19_TRYB9</name>
<dbReference type="AlphaFoldDB" id="C9ZU19"/>
<proteinExistence type="predicted"/>
<evidence type="ECO:0000313" key="2">
    <source>
        <dbReference type="EMBL" id="CBH12905.1"/>
    </source>
</evidence>
<dbReference type="VEuPathDB" id="TriTrypDB:Tbg972.7.7800"/>
<evidence type="ECO:0000313" key="3">
    <source>
        <dbReference type="Proteomes" id="UP000002316"/>
    </source>
</evidence>
<dbReference type="RefSeq" id="XP_011775184.1">
    <property type="nucleotide sequence ID" value="XM_011776882.1"/>
</dbReference>
<feature type="region of interest" description="Disordered" evidence="1">
    <location>
        <begin position="1"/>
        <end position="24"/>
    </location>
</feature>
<feature type="region of interest" description="Disordered" evidence="1">
    <location>
        <begin position="302"/>
        <end position="395"/>
    </location>
</feature>
<sequence>MSLSRSPEATRPTAAVTSFRKSPIPYPGVSPLRERCPTSLLARSVADTSPLPNFPPAVICTCDPPGTESVSATPPLRDVSPSPQHLMVSDRETESVEFGCRTVVEREPGTWGGTRSEANSVAHRSAAPSMVYVSQCSAVCDTSLLGQTCLCRRSSTNSMMRCGESLVELQLESGAFSSRSQEGNVPPNSPLNLPVDFFSQREGSCSRVQFTESSTDGQLPMDLSCVSWGHSLTTPVGTTSPVDCAGAAGRACGNTNQAMQPSGGVNRASKSPCAKIPAVTTRGNYQLTSRTAGRVSLASHRINKSRSGGGPHHSEHSVSWSPAPRNPTCTPQEFAARSAVDSGNADIQSGRCDSEGISGDDAVRRSLAPGRYDDSGIASSATGESRGSSVPLPEYEMRGAPHRVGGFFLELPPSIPLSPGSNVHSSRRPAVLNETLSSEGSKPKAGLCLRPQSMLNETVRVNGPKTKGNENINIASGRVPQRGTLRSA</sequence>
<dbReference type="EMBL" id="FN554970">
    <property type="protein sequence ID" value="CBH12905.1"/>
    <property type="molecule type" value="Genomic_DNA"/>
</dbReference>
<organism evidence="2 3">
    <name type="scientific">Trypanosoma brucei gambiense (strain MHOM/CI/86/DAL972)</name>
    <dbReference type="NCBI Taxonomy" id="679716"/>
    <lineage>
        <taxon>Eukaryota</taxon>
        <taxon>Discoba</taxon>
        <taxon>Euglenozoa</taxon>
        <taxon>Kinetoplastea</taxon>
        <taxon>Metakinetoplastina</taxon>
        <taxon>Trypanosomatida</taxon>
        <taxon>Trypanosomatidae</taxon>
        <taxon>Trypanosoma</taxon>
    </lineage>
</organism>